<evidence type="ECO:0000313" key="1">
    <source>
        <dbReference type="EMBL" id="KAJ9054515.1"/>
    </source>
</evidence>
<organism evidence="1 2">
    <name type="scientific">Entomophthora muscae</name>
    <dbReference type="NCBI Taxonomy" id="34485"/>
    <lineage>
        <taxon>Eukaryota</taxon>
        <taxon>Fungi</taxon>
        <taxon>Fungi incertae sedis</taxon>
        <taxon>Zoopagomycota</taxon>
        <taxon>Entomophthoromycotina</taxon>
        <taxon>Entomophthoromycetes</taxon>
        <taxon>Entomophthorales</taxon>
        <taxon>Entomophthoraceae</taxon>
        <taxon>Entomophthora</taxon>
    </lineage>
</organism>
<dbReference type="Proteomes" id="UP001165960">
    <property type="component" value="Unassembled WGS sequence"/>
</dbReference>
<comment type="caution">
    <text evidence="1">The sequence shown here is derived from an EMBL/GenBank/DDBJ whole genome shotgun (WGS) entry which is preliminary data.</text>
</comment>
<protein>
    <submittedName>
        <fullName evidence="1">Uncharacterized protein</fullName>
    </submittedName>
</protein>
<dbReference type="EMBL" id="QTSX02006440">
    <property type="protein sequence ID" value="KAJ9054515.1"/>
    <property type="molecule type" value="Genomic_DNA"/>
</dbReference>
<keyword evidence="2" id="KW-1185">Reference proteome</keyword>
<proteinExistence type="predicted"/>
<name>A0ACC2RWT5_9FUNG</name>
<accession>A0ACC2RWT5</accession>
<sequence length="170" mass="19866">MFFSYYKLLIAFNDFRKQGRATTQKGRNKVKKGTFIGAFLAVLAKGFVYYWTKPDFTNGYKYSPILGKLLDSWDSSNSTHQKEGSSTTLKAIQGRRYQASVYPTGHAAIHLADVVFFKIGDTVWKHRSQTFNDFYLGVLEHDYLFIATEPMRFQYLNWERQQSNRNDKNR</sequence>
<evidence type="ECO:0000313" key="2">
    <source>
        <dbReference type="Proteomes" id="UP001165960"/>
    </source>
</evidence>
<reference evidence="1" key="1">
    <citation type="submission" date="2022-04" db="EMBL/GenBank/DDBJ databases">
        <title>Genome of the entomopathogenic fungus Entomophthora muscae.</title>
        <authorList>
            <person name="Elya C."/>
            <person name="Lovett B.R."/>
            <person name="Lee E."/>
            <person name="Macias A.M."/>
            <person name="Hajek A.E."/>
            <person name="De Bivort B.L."/>
            <person name="Kasson M.T."/>
            <person name="De Fine Licht H.H."/>
            <person name="Stajich J.E."/>
        </authorList>
    </citation>
    <scope>NUCLEOTIDE SEQUENCE</scope>
    <source>
        <strain evidence="1">Berkeley</strain>
    </source>
</reference>
<gene>
    <name evidence="1" type="ORF">DSO57_1013593</name>
</gene>